<reference evidence="2 3" key="1">
    <citation type="submission" date="2019-06" db="EMBL/GenBank/DDBJ databases">
        <title>Sequencing the genomes of 1000 actinobacteria strains.</title>
        <authorList>
            <person name="Klenk H.-P."/>
        </authorList>
    </citation>
    <scope>NUCLEOTIDE SEQUENCE [LARGE SCALE GENOMIC DNA]</scope>
    <source>
        <strain evidence="2 3">DSM 41929</strain>
    </source>
</reference>
<evidence type="ECO:0000313" key="3">
    <source>
        <dbReference type="Proteomes" id="UP000318103"/>
    </source>
</evidence>
<sequence length="54" mass="5684">MAPGYLAHLEEGPADPTSATLNRPADALGTSVAGQQLFEAAHTVLVIDVCDHRR</sequence>
<accession>A0A542SYS4</accession>
<dbReference type="AlphaFoldDB" id="A0A542SYS4"/>
<dbReference type="Proteomes" id="UP000318103">
    <property type="component" value="Unassembled WGS sequence"/>
</dbReference>
<proteinExistence type="predicted"/>
<organism evidence="2 3">
    <name type="scientific">Streptomyces puniciscabiei</name>
    <dbReference type="NCBI Taxonomy" id="164348"/>
    <lineage>
        <taxon>Bacteria</taxon>
        <taxon>Bacillati</taxon>
        <taxon>Actinomycetota</taxon>
        <taxon>Actinomycetes</taxon>
        <taxon>Kitasatosporales</taxon>
        <taxon>Streptomycetaceae</taxon>
        <taxon>Streptomyces</taxon>
    </lineage>
</organism>
<comment type="caution">
    <text evidence="2">The sequence shown here is derived from an EMBL/GenBank/DDBJ whole genome shotgun (WGS) entry which is preliminary data.</text>
</comment>
<evidence type="ECO:0000256" key="1">
    <source>
        <dbReference type="SAM" id="MobiDB-lite"/>
    </source>
</evidence>
<protein>
    <submittedName>
        <fullName evidence="2">Uncharacterized protein</fullName>
    </submittedName>
</protein>
<dbReference type="EMBL" id="VFNX01000005">
    <property type="protein sequence ID" value="TQK79692.1"/>
    <property type="molecule type" value="Genomic_DNA"/>
</dbReference>
<evidence type="ECO:0000313" key="2">
    <source>
        <dbReference type="EMBL" id="TQK79692.1"/>
    </source>
</evidence>
<feature type="region of interest" description="Disordered" evidence="1">
    <location>
        <begin position="1"/>
        <end position="23"/>
    </location>
</feature>
<keyword evidence="3" id="KW-1185">Reference proteome</keyword>
<gene>
    <name evidence="2" type="ORF">FB563_8037</name>
</gene>
<name>A0A542SYS4_9ACTN</name>